<proteinExistence type="predicted"/>
<sequence length="85" mass="9085">HGRLCSGDHILKIGDTDLAGMSSEQVAQVLRQCGNRVKLMIARGAIEEPTAPTSLGITLSSSPSSTPEVRCQRIEENSNVGMLQH</sequence>
<dbReference type="InterPro" id="IPR036034">
    <property type="entry name" value="PDZ_sf"/>
</dbReference>
<accession>A0ABM0S193</accession>
<name>A0ABM0S193_GALVR</name>
<evidence type="ECO:0000313" key="3">
    <source>
        <dbReference type="RefSeq" id="XP_008586634.1"/>
    </source>
</evidence>
<dbReference type="InterPro" id="IPR001478">
    <property type="entry name" value="PDZ"/>
</dbReference>
<dbReference type="Proteomes" id="UP000694923">
    <property type="component" value="Unplaced"/>
</dbReference>
<gene>
    <name evidence="3" type="primary">LOC103603824</name>
</gene>
<dbReference type="Gene3D" id="2.30.42.10">
    <property type="match status" value="1"/>
</dbReference>
<feature type="non-terminal residue" evidence="3">
    <location>
        <position position="1"/>
    </location>
</feature>
<dbReference type="RefSeq" id="XP_008586634.1">
    <property type="nucleotide sequence ID" value="XM_008588412.1"/>
</dbReference>
<evidence type="ECO:0000259" key="1">
    <source>
        <dbReference type="PROSITE" id="PS50106"/>
    </source>
</evidence>
<dbReference type="PANTHER" id="PTHR19964">
    <property type="entry name" value="MULTIPLE PDZ DOMAIN PROTEIN"/>
    <property type="match status" value="1"/>
</dbReference>
<protein>
    <submittedName>
        <fullName evidence="3">Multiple PDZ domain protein-like</fullName>
    </submittedName>
</protein>
<keyword evidence="2" id="KW-1185">Reference proteome</keyword>
<dbReference type="PANTHER" id="PTHR19964:SF10">
    <property type="entry name" value="MULTIPLE PDZ DOMAIN PROTEIN"/>
    <property type="match status" value="1"/>
</dbReference>
<reference evidence="3" key="1">
    <citation type="submission" date="2025-08" db="UniProtKB">
        <authorList>
            <consortium name="RefSeq"/>
        </authorList>
    </citation>
    <scope>IDENTIFICATION</scope>
</reference>
<dbReference type="PROSITE" id="PS50106">
    <property type="entry name" value="PDZ"/>
    <property type="match status" value="1"/>
</dbReference>
<feature type="domain" description="PDZ" evidence="1">
    <location>
        <begin position="1"/>
        <end position="45"/>
    </location>
</feature>
<dbReference type="InterPro" id="IPR051342">
    <property type="entry name" value="PDZ_scaffold"/>
</dbReference>
<evidence type="ECO:0000313" key="2">
    <source>
        <dbReference type="Proteomes" id="UP000694923"/>
    </source>
</evidence>
<dbReference type="Pfam" id="PF00595">
    <property type="entry name" value="PDZ"/>
    <property type="match status" value="1"/>
</dbReference>
<dbReference type="GeneID" id="103603824"/>
<dbReference type="SUPFAM" id="SSF50156">
    <property type="entry name" value="PDZ domain-like"/>
    <property type="match status" value="1"/>
</dbReference>
<organism evidence="2 3">
    <name type="scientific">Galeopterus variegatus</name>
    <name type="common">Malayan flying lemur</name>
    <name type="synonym">Cynocephalus variegatus</name>
    <dbReference type="NCBI Taxonomy" id="482537"/>
    <lineage>
        <taxon>Eukaryota</taxon>
        <taxon>Metazoa</taxon>
        <taxon>Chordata</taxon>
        <taxon>Craniata</taxon>
        <taxon>Vertebrata</taxon>
        <taxon>Euteleostomi</taxon>
        <taxon>Mammalia</taxon>
        <taxon>Eutheria</taxon>
        <taxon>Euarchontoglires</taxon>
        <taxon>Dermoptera</taxon>
        <taxon>Cynocephalidae</taxon>
        <taxon>Galeopterus</taxon>
    </lineage>
</organism>